<keyword evidence="3" id="KW-1185">Reference proteome</keyword>
<dbReference type="RefSeq" id="WP_126690337.1">
    <property type="nucleotide sequence ID" value="NZ_CP104758.1"/>
</dbReference>
<dbReference type="InterPro" id="IPR009420">
    <property type="entry name" value="FlhE"/>
</dbReference>
<keyword evidence="1" id="KW-0732">Signal</keyword>
<organism evidence="2 3">
    <name type="scientific">Pantoea piersonii</name>
    <dbReference type="NCBI Taxonomy" id="2364647"/>
    <lineage>
        <taxon>Bacteria</taxon>
        <taxon>Pseudomonadati</taxon>
        <taxon>Pseudomonadota</taxon>
        <taxon>Gammaproteobacteria</taxon>
        <taxon>Enterobacterales</taxon>
        <taxon>Erwiniaceae</taxon>
        <taxon>Pantoea</taxon>
    </lineage>
</organism>
<name>A0AAJ5QML5_9GAMM</name>
<evidence type="ECO:0000256" key="1">
    <source>
        <dbReference type="SAM" id="SignalP"/>
    </source>
</evidence>
<protein>
    <submittedName>
        <fullName evidence="2">Flagellar protein FlhE</fullName>
    </submittedName>
</protein>
<gene>
    <name evidence="2" type="ORF">N5580_07275</name>
</gene>
<reference evidence="2 3" key="1">
    <citation type="journal article" date="2022" name="J Glob Antimicrob Resist">
        <title>First complete genome of a multidrug resistant strain of the novel human pathogen Kalamiella piersonii (GABEKP28) identified in human saliva.</title>
        <authorList>
            <person name="McDonagh F."/>
            <person name="Singh N.K."/>
            <person name="Venkateswaran K."/>
            <person name="Lonappan A.M."/>
            <person name="Hallahan B."/>
            <person name="Tuohy A."/>
            <person name="Burke L."/>
            <person name="Kovarova A."/>
            <person name="Miliotis G."/>
        </authorList>
    </citation>
    <scope>NUCLEOTIDE SEQUENCE [LARGE SCALE GENOMIC DNA]</scope>
    <source>
        <strain evidence="2 3">GABEKP28</strain>
    </source>
</reference>
<sequence>MRRWCWGLALLSLTALPLYAASGAWQASVSGPALSNRGGWVRSKPLRAPPGISGSVNIINWRYQLTGPAPSGLQVRLCGAQRCATLEGSSGATRELAQLDAGETLYMVFGVAGRGALPPGLQVLSSEVMVNYQN</sequence>
<dbReference type="Proteomes" id="UP001211544">
    <property type="component" value="Chromosome"/>
</dbReference>
<dbReference type="KEGG" id="kpie:N5580_07275"/>
<dbReference type="EMBL" id="CP104758">
    <property type="protein sequence ID" value="WBG92319.1"/>
    <property type="molecule type" value="Genomic_DNA"/>
</dbReference>
<evidence type="ECO:0000313" key="2">
    <source>
        <dbReference type="EMBL" id="WBG92319.1"/>
    </source>
</evidence>
<keyword evidence="2" id="KW-0969">Cilium</keyword>
<feature type="chain" id="PRO_5042593918" evidence="1">
    <location>
        <begin position="21"/>
        <end position="134"/>
    </location>
</feature>
<keyword evidence="2" id="KW-0966">Cell projection</keyword>
<accession>A0AAJ5QML5</accession>
<dbReference type="Pfam" id="PF06366">
    <property type="entry name" value="FlhE"/>
    <property type="match status" value="1"/>
</dbReference>
<evidence type="ECO:0000313" key="3">
    <source>
        <dbReference type="Proteomes" id="UP001211544"/>
    </source>
</evidence>
<feature type="signal peptide" evidence="1">
    <location>
        <begin position="1"/>
        <end position="20"/>
    </location>
</feature>
<keyword evidence="2" id="KW-0282">Flagellum</keyword>
<dbReference type="AlphaFoldDB" id="A0AAJ5QML5"/>
<proteinExistence type="predicted"/>